<dbReference type="Proteomes" id="UP000297609">
    <property type="component" value="Unassembled WGS sequence"/>
</dbReference>
<dbReference type="OrthoDB" id="332020at2"/>
<keyword evidence="2" id="KW-1185">Reference proteome</keyword>
<sequence>MEYVESLLEEYFDGSRILEMGNGKTFANEEGLESLLAIEEEICWEFNVPPTLKFRDLFRLIPMGISKEEYIKTSIQNLSREKTRYFYKPNSTVFEIFKAA</sequence>
<accession>A0A4R9JU29</accession>
<name>A0A4R9JU29_9LEPT</name>
<reference evidence="1" key="1">
    <citation type="journal article" date="2019" name="PLoS Negl. Trop. Dis.">
        <title>Revisiting the worldwide diversity of Leptospira species in the environment.</title>
        <authorList>
            <person name="Vincent A.T."/>
            <person name="Schiettekatte O."/>
            <person name="Bourhy P."/>
            <person name="Veyrier F.J."/>
            <person name="Picardeau M."/>
        </authorList>
    </citation>
    <scope>NUCLEOTIDE SEQUENCE [LARGE SCALE GENOMIC DNA]</scope>
    <source>
        <strain evidence="1">201702454</strain>
    </source>
</reference>
<gene>
    <name evidence="1" type="ORF">EHQ59_04615</name>
</gene>
<protein>
    <submittedName>
        <fullName evidence="1">Uncharacterized protein</fullName>
    </submittedName>
</protein>
<evidence type="ECO:0000313" key="2">
    <source>
        <dbReference type="Proteomes" id="UP000297609"/>
    </source>
</evidence>
<comment type="caution">
    <text evidence="1">The sequence shown here is derived from an EMBL/GenBank/DDBJ whole genome shotgun (WGS) entry which is preliminary data.</text>
</comment>
<proteinExistence type="predicted"/>
<dbReference type="EMBL" id="RQGG01000012">
    <property type="protein sequence ID" value="TGL55323.1"/>
    <property type="molecule type" value="Genomic_DNA"/>
</dbReference>
<evidence type="ECO:0000313" key="1">
    <source>
        <dbReference type="EMBL" id="TGL55323.1"/>
    </source>
</evidence>
<dbReference type="AlphaFoldDB" id="A0A4R9JU29"/>
<dbReference type="RefSeq" id="WP_135617986.1">
    <property type="nucleotide sequence ID" value="NZ_RQGG01000012.1"/>
</dbReference>
<organism evidence="1 2">
    <name type="scientific">Leptospira kemamanensis</name>
    <dbReference type="NCBI Taxonomy" id="2484942"/>
    <lineage>
        <taxon>Bacteria</taxon>
        <taxon>Pseudomonadati</taxon>
        <taxon>Spirochaetota</taxon>
        <taxon>Spirochaetia</taxon>
        <taxon>Leptospirales</taxon>
        <taxon>Leptospiraceae</taxon>
        <taxon>Leptospira</taxon>
    </lineage>
</organism>